<dbReference type="EMBL" id="UINC01079259">
    <property type="protein sequence ID" value="SVC21082.1"/>
    <property type="molecule type" value="Genomic_DNA"/>
</dbReference>
<protein>
    <recommendedName>
        <fullName evidence="1">GP-PDE domain-containing protein</fullName>
    </recommendedName>
</protein>
<proteinExistence type="predicted"/>
<dbReference type="Pfam" id="PF03009">
    <property type="entry name" value="GDPD"/>
    <property type="match status" value="1"/>
</dbReference>
<gene>
    <name evidence="2" type="ORF">METZ01_LOCUS273936</name>
</gene>
<dbReference type="PANTHER" id="PTHR46211">
    <property type="entry name" value="GLYCEROPHOSPHORYL DIESTER PHOSPHODIESTERASE"/>
    <property type="match status" value="1"/>
</dbReference>
<dbReference type="PROSITE" id="PS50007">
    <property type="entry name" value="PIPLC_X_DOMAIN"/>
    <property type="match status" value="1"/>
</dbReference>
<sequence>MPPRPPTIDELLALDQPLNLAHAGGDQDHPHSTMYAFRRAAEAGVDLLEMDVRITADGILVVHHDADVFGTTGGEGVVAEMTVAELQALDNAWWWSPTCWPCRDLADGDYPFRGVRTGVVEPPEGFTPDDFRIETFRSVAEAFPTLALDVEIKNRDDHAEAAIAALVADLDALDRRDSVVVVSFSSDVVAAFKEAAPDVATSPGTDEMIAWILGGEALGDHPVVQVPPNYDGIEVLMEAFFTAVEEAGVEVWVWPDSTDQEAGGFYAELLDLGIDGIIAGRPAVLEQVLQDGGYVD</sequence>
<dbReference type="InterPro" id="IPR030395">
    <property type="entry name" value="GP_PDE_dom"/>
</dbReference>
<dbReference type="Gene3D" id="3.20.20.190">
    <property type="entry name" value="Phosphatidylinositol (PI) phosphodiesterase"/>
    <property type="match status" value="1"/>
</dbReference>
<feature type="domain" description="GP-PDE" evidence="1">
    <location>
        <begin position="17"/>
        <end position="289"/>
    </location>
</feature>
<dbReference type="PROSITE" id="PS51704">
    <property type="entry name" value="GP_PDE"/>
    <property type="match status" value="1"/>
</dbReference>
<dbReference type="AlphaFoldDB" id="A0A382KCG6"/>
<evidence type="ECO:0000259" key="1">
    <source>
        <dbReference type="PROSITE" id="PS51704"/>
    </source>
</evidence>
<organism evidence="2">
    <name type="scientific">marine metagenome</name>
    <dbReference type="NCBI Taxonomy" id="408172"/>
    <lineage>
        <taxon>unclassified sequences</taxon>
        <taxon>metagenomes</taxon>
        <taxon>ecological metagenomes</taxon>
    </lineage>
</organism>
<evidence type="ECO:0000313" key="2">
    <source>
        <dbReference type="EMBL" id="SVC21082.1"/>
    </source>
</evidence>
<dbReference type="GO" id="GO:0006629">
    <property type="term" value="P:lipid metabolic process"/>
    <property type="evidence" value="ECO:0007669"/>
    <property type="project" value="InterPro"/>
</dbReference>
<dbReference type="InterPro" id="IPR017946">
    <property type="entry name" value="PLC-like_Pdiesterase_TIM-brl"/>
</dbReference>
<dbReference type="SUPFAM" id="SSF51695">
    <property type="entry name" value="PLC-like phosphodiesterases"/>
    <property type="match status" value="1"/>
</dbReference>
<accession>A0A382KCG6</accession>
<dbReference type="GO" id="GO:0008081">
    <property type="term" value="F:phosphoric diester hydrolase activity"/>
    <property type="evidence" value="ECO:0007669"/>
    <property type="project" value="InterPro"/>
</dbReference>
<reference evidence="2" key="1">
    <citation type="submission" date="2018-05" db="EMBL/GenBank/DDBJ databases">
        <authorList>
            <person name="Lanie J.A."/>
            <person name="Ng W.-L."/>
            <person name="Kazmierczak K.M."/>
            <person name="Andrzejewski T.M."/>
            <person name="Davidsen T.M."/>
            <person name="Wayne K.J."/>
            <person name="Tettelin H."/>
            <person name="Glass J.I."/>
            <person name="Rusch D."/>
            <person name="Podicherti R."/>
            <person name="Tsui H.-C.T."/>
            <person name="Winkler M.E."/>
        </authorList>
    </citation>
    <scope>NUCLEOTIDE SEQUENCE</scope>
</reference>
<dbReference type="PANTHER" id="PTHR46211:SF14">
    <property type="entry name" value="GLYCEROPHOSPHODIESTER PHOSPHODIESTERASE"/>
    <property type="match status" value="1"/>
</dbReference>
<name>A0A382KCG6_9ZZZZ</name>